<dbReference type="InterPro" id="IPR011419">
    <property type="entry name" value="ATP12_ATP_synth-F1-assembly"/>
</dbReference>
<evidence type="ECO:0000256" key="3">
    <source>
        <dbReference type="ARBA" id="ARBA00023186"/>
    </source>
</evidence>
<dbReference type="STRING" id="83401.SAMN05421742_10446"/>
<gene>
    <name evidence="5" type="ORF">SAMN05421742_10446</name>
</gene>
<evidence type="ECO:0000256" key="1">
    <source>
        <dbReference type="ARBA" id="ARBA00008231"/>
    </source>
</evidence>
<dbReference type="AlphaFoldDB" id="A0A1G7ZA83"/>
<keyword evidence="2" id="KW-0809">Transit peptide</keyword>
<dbReference type="Proteomes" id="UP000217076">
    <property type="component" value="Unassembled WGS sequence"/>
</dbReference>
<evidence type="ECO:0000313" key="6">
    <source>
        <dbReference type="Proteomes" id="UP000217076"/>
    </source>
</evidence>
<dbReference type="PANTHER" id="PTHR21013">
    <property type="entry name" value="ATP SYNTHASE MITOCHONDRIAL F1 COMPLEX ASSEMBLY FACTOR 2/ATP12 PROTEIN, MITOCHONDRIAL PRECURSOR"/>
    <property type="match status" value="1"/>
</dbReference>
<dbReference type="SUPFAM" id="SSF160909">
    <property type="entry name" value="ATP12-like"/>
    <property type="match status" value="1"/>
</dbReference>
<dbReference type="RefSeq" id="WP_092617624.1">
    <property type="nucleotide sequence ID" value="NZ_FNCV01000004.1"/>
</dbReference>
<name>A0A1G7ZA83_9PROT</name>
<proteinExistence type="inferred from homology"/>
<dbReference type="Gene3D" id="3.30.2180.10">
    <property type="entry name" value="ATP12-like"/>
    <property type="match status" value="1"/>
</dbReference>
<dbReference type="OrthoDB" id="9797825at2"/>
<dbReference type="Gene3D" id="1.10.3580.10">
    <property type="entry name" value="ATP12 ATPase"/>
    <property type="match status" value="1"/>
</dbReference>
<feature type="compositionally biased region" description="Polar residues" evidence="4">
    <location>
        <begin position="1"/>
        <end position="10"/>
    </location>
</feature>
<evidence type="ECO:0000313" key="5">
    <source>
        <dbReference type="EMBL" id="SDH05446.1"/>
    </source>
</evidence>
<keyword evidence="6" id="KW-1185">Reference proteome</keyword>
<keyword evidence="3" id="KW-0143">Chaperone</keyword>
<organism evidence="5 6">
    <name type="scientific">Roseospirillum parvum</name>
    <dbReference type="NCBI Taxonomy" id="83401"/>
    <lineage>
        <taxon>Bacteria</taxon>
        <taxon>Pseudomonadati</taxon>
        <taxon>Pseudomonadota</taxon>
        <taxon>Alphaproteobacteria</taxon>
        <taxon>Rhodospirillales</taxon>
        <taxon>Rhodospirillaceae</taxon>
        <taxon>Roseospirillum</taxon>
    </lineage>
</organism>
<evidence type="ECO:0000256" key="2">
    <source>
        <dbReference type="ARBA" id="ARBA00022946"/>
    </source>
</evidence>
<accession>A0A1G7ZA83</accession>
<dbReference type="Pfam" id="PF07542">
    <property type="entry name" value="ATP12"/>
    <property type="match status" value="1"/>
</dbReference>
<reference evidence="6" key="1">
    <citation type="submission" date="2016-10" db="EMBL/GenBank/DDBJ databases">
        <authorList>
            <person name="Varghese N."/>
            <person name="Submissions S."/>
        </authorList>
    </citation>
    <scope>NUCLEOTIDE SEQUENCE [LARGE SCALE GENOMIC DNA]</scope>
    <source>
        <strain evidence="6">930I</strain>
    </source>
</reference>
<dbReference type="EMBL" id="FNCV01000004">
    <property type="protein sequence ID" value="SDH05446.1"/>
    <property type="molecule type" value="Genomic_DNA"/>
</dbReference>
<protein>
    <submittedName>
        <fullName evidence="5">Chaperone required for the assembly of the F1-ATPase</fullName>
    </submittedName>
</protein>
<evidence type="ECO:0000256" key="4">
    <source>
        <dbReference type="SAM" id="MobiDB-lite"/>
    </source>
</evidence>
<dbReference type="GO" id="GO:0043461">
    <property type="term" value="P:proton-transporting ATP synthase complex assembly"/>
    <property type="evidence" value="ECO:0007669"/>
    <property type="project" value="InterPro"/>
</dbReference>
<dbReference type="InterPro" id="IPR023335">
    <property type="entry name" value="ATP12_ortho_dom_sf"/>
</dbReference>
<sequence length="257" mass="26611">MSNTSTTTTGPGDGARAAEPTLKPSAKRAYTTASAGPTEGGHAVMLDRRPLSTPARAALVLPSAALAGALAEEWQAQGPRPAPATMPLTRLAFTAVDRVGPGRDQVEASLLSHVDGDQICYPAERPAALAAAQTAHWQPLRDWAMQALDAPLAVAGGVMPVAQPPAVGQAFGAALKRLDGWRLTAVQEVAGITGSLVLALALAHRHLDVAGVCAAAHLDERHQMADWGEDAEALDRLARAEADIAAAGRFLDLLEEP</sequence>
<dbReference type="InterPro" id="IPR042272">
    <property type="entry name" value="ATP12_ATP_synth-F1-assembly_N"/>
</dbReference>
<comment type="similarity">
    <text evidence="1">Belongs to the ATP12 family.</text>
</comment>
<dbReference type="PANTHER" id="PTHR21013:SF10">
    <property type="entry name" value="ATP SYNTHASE MITOCHONDRIAL F1 COMPLEX ASSEMBLY FACTOR 2"/>
    <property type="match status" value="1"/>
</dbReference>
<feature type="region of interest" description="Disordered" evidence="4">
    <location>
        <begin position="1"/>
        <end position="43"/>
    </location>
</feature>